<dbReference type="InterPro" id="IPR005509">
    <property type="entry name" value="AfsA_hotdog_dom"/>
</dbReference>
<gene>
    <name evidence="2" type="primary">scbA</name>
    <name evidence="2" type="ORF">GCM10022222_34530</name>
</gene>
<dbReference type="Proteomes" id="UP001500689">
    <property type="component" value="Unassembled WGS sequence"/>
</dbReference>
<dbReference type="Pfam" id="PF03756">
    <property type="entry name" value="AfsA"/>
    <property type="match status" value="2"/>
</dbReference>
<feature type="domain" description="A-factor biosynthesis hotdog" evidence="1">
    <location>
        <begin position="17"/>
        <end position="148"/>
    </location>
</feature>
<protein>
    <submittedName>
        <fullName evidence="2">Gamma-butyrolactone biosynthesis protein ScbA</fullName>
    </submittedName>
</protein>
<dbReference type="NCBIfam" id="NF041195">
    <property type="entry name" value="ScbA_BarX_GamBu"/>
    <property type="match status" value="1"/>
</dbReference>
<keyword evidence="3" id="KW-1185">Reference proteome</keyword>
<name>A0ABP6WA98_9PSEU</name>
<reference evidence="3" key="1">
    <citation type="journal article" date="2019" name="Int. J. Syst. Evol. Microbiol.">
        <title>The Global Catalogue of Microorganisms (GCM) 10K type strain sequencing project: providing services to taxonomists for standard genome sequencing and annotation.</title>
        <authorList>
            <consortium name="The Broad Institute Genomics Platform"/>
            <consortium name="The Broad Institute Genome Sequencing Center for Infectious Disease"/>
            <person name="Wu L."/>
            <person name="Ma J."/>
        </authorList>
    </citation>
    <scope>NUCLEOTIDE SEQUENCE [LARGE SCALE GENOMIC DNA]</scope>
    <source>
        <strain evidence="3">JCM 16898</strain>
    </source>
</reference>
<evidence type="ECO:0000259" key="1">
    <source>
        <dbReference type="Pfam" id="PF03756"/>
    </source>
</evidence>
<feature type="domain" description="A-factor biosynthesis hotdog" evidence="1">
    <location>
        <begin position="185"/>
        <end position="300"/>
    </location>
</feature>
<sequence>MPGACSVDFQRTIPRSLVHRAAVSEVFVTDLNIVSEGRFEVGAQWPRRHGFFGPRTRSTHDPLLYLETLRQAAILITHRAYGVPLSHSFISDSKTYALDADGLATEGSPVEVVLQGIAHDVTYRGKHLGGMRLEFGCFRDGVLIGTATEAGRIVSPAVYRRLRGDHFAATPFQARLLPTVDPQRVGRERREDVLLADTEVPGTWSLQSDPEHPVLFDHSVDHMPGMVLLEGARQAALLALGDPHALPVRAEFAFSAYLEFDAPCLVVAEELEPEPDGARVVRVVLEQNGRTAATGTLAMRLS</sequence>
<evidence type="ECO:0000313" key="3">
    <source>
        <dbReference type="Proteomes" id="UP001500689"/>
    </source>
</evidence>
<evidence type="ECO:0000313" key="2">
    <source>
        <dbReference type="EMBL" id="GAA3548017.1"/>
    </source>
</evidence>
<organism evidence="2 3">
    <name type="scientific">Amycolatopsis ultiminotia</name>
    <dbReference type="NCBI Taxonomy" id="543629"/>
    <lineage>
        <taxon>Bacteria</taxon>
        <taxon>Bacillati</taxon>
        <taxon>Actinomycetota</taxon>
        <taxon>Actinomycetes</taxon>
        <taxon>Pseudonocardiales</taxon>
        <taxon>Pseudonocardiaceae</taxon>
        <taxon>Amycolatopsis</taxon>
    </lineage>
</organism>
<dbReference type="EMBL" id="BAAAZN010000006">
    <property type="protein sequence ID" value="GAA3548017.1"/>
    <property type="molecule type" value="Genomic_DNA"/>
</dbReference>
<accession>A0ABP6WA98</accession>
<comment type="caution">
    <text evidence="2">The sequence shown here is derived from an EMBL/GenBank/DDBJ whole genome shotgun (WGS) entry which is preliminary data.</text>
</comment>
<proteinExistence type="predicted"/>
<dbReference type="InterPro" id="IPR047757">
    <property type="entry name" value="AfsA-like"/>
</dbReference>